<sequence length="116" mass="12872">MTTHTTLTGATITDEQLQALALELVNIQADIATLKEEAARIEATLKALPNGKYTCGDATLTVSHPRRFNEKKFIKTYPVDAFPQFYQVVSKVDMKTLAPALKDQFADDTTARLTIR</sequence>
<organism evidence="2 3">
    <name type="scientific">Rothia mucilaginosa</name>
    <dbReference type="NCBI Taxonomy" id="43675"/>
    <lineage>
        <taxon>Bacteria</taxon>
        <taxon>Bacillati</taxon>
        <taxon>Actinomycetota</taxon>
        <taxon>Actinomycetes</taxon>
        <taxon>Micrococcales</taxon>
        <taxon>Micrococcaceae</taxon>
        <taxon>Rothia</taxon>
    </lineage>
</organism>
<proteinExistence type="predicted"/>
<keyword evidence="1" id="KW-0175">Coiled coil</keyword>
<reference evidence="3" key="1">
    <citation type="submission" date="2017-09" db="EMBL/GenBank/DDBJ databases">
        <title>FDA dAtabase for Regulatory Grade micrObial Sequences (FDA-ARGOS): Supporting development and validation of Infectious Disease Dx tests.</title>
        <authorList>
            <person name="Minogue T."/>
            <person name="Wolcott M."/>
            <person name="Wasieloski L."/>
            <person name="Aguilar W."/>
            <person name="Moore D."/>
            <person name="Tallon L."/>
            <person name="Sadzewicz L."/>
            <person name="Ott S."/>
            <person name="Zhao X."/>
            <person name="Nagaraj S."/>
            <person name="Vavikolanu K."/>
            <person name="Aluvathingal J."/>
            <person name="Nadendla S."/>
            <person name="Sichtig H."/>
        </authorList>
    </citation>
    <scope>NUCLEOTIDE SEQUENCE [LARGE SCALE GENOMIC DNA]</scope>
    <source>
        <strain evidence="3">FDAARGOS_369</strain>
    </source>
</reference>
<evidence type="ECO:0000256" key="1">
    <source>
        <dbReference type="SAM" id="Coils"/>
    </source>
</evidence>
<dbReference type="AlphaFoldDB" id="A0A291DCQ4"/>
<dbReference type="EMBL" id="CP023510">
    <property type="protein sequence ID" value="ATF62272.1"/>
    <property type="molecule type" value="Genomic_DNA"/>
</dbReference>
<accession>A0A291DCQ4</accession>
<evidence type="ECO:0000313" key="2">
    <source>
        <dbReference type="EMBL" id="ATF62272.1"/>
    </source>
</evidence>
<dbReference type="Proteomes" id="UP000218628">
    <property type="component" value="Chromosome"/>
</dbReference>
<feature type="coiled-coil region" evidence="1">
    <location>
        <begin position="17"/>
        <end position="44"/>
    </location>
</feature>
<protein>
    <submittedName>
        <fullName evidence="2">Uncharacterized protein</fullName>
    </submittedName>
</protein>
<name>A0A291DCQ4_9MICC</name>
<evidence type="ECO:0000313" key="3">
    <source>
        <dbReference type="Proteomes" id="UP000218628"/>
    </source>
</evidence>
<gene>
    <name evidence="2" type="ORF">CO690_00720</name>
</gene>